<reference evidence="10 11" key="1">
    <citation type="submission" date="2023-02" db="EMBL/GenBank/DDBJ databases">
        <title>Genome sequence of Sphingomonas naphthae.</title>
        <authorList>
            <person name="Kim S."/>
            <person name="Heo J."/>
            <person name="Kwon S.-W."/>
        </authorList>
    </citation>
    <scope>NUCLEOTIDE SEQUENCE [LARGE SCALE GENOMIC DNA]</scope>
    <source>
        <strain evidence="10 11">KACC 18716</strain>
    </source>
</reference>
<dbReference type="InterPro" id="IPR011761">
    <property type="entry name" value="ATP-grasp"/>
</dbReference>
<dbReference type="PROSITE" id="PS50979">
    <property type="entry name" value="BC"/>
    <property type="match status" value="1"/>
</dbReference>
<name>A0ABY7TJF0_9SPHN</name>
<keyword evidence="4 6" id="KW-0067">ATP-binding</keyword>
<keyword evidence="5" id="KW-0092">Biotin</keyword>
<dbReference type="InterPro" id="IPR000089">
    <property type="entry name" value="Biotin_lipoyl"/>
</dbReference>
<keyword evidence="11" id="KW-1185">Reference proteome</keyword>
<dbReference type="InterPro" id="IPR016185">
    <property type="entry name" value="PreATP-grasp_dom_sf"/>
</dbReference>
<evidence type="ECO:0000256" key="1">
    <source>
        <dbReference type="ARBA" id="ARBA00001953"/>
    </source>
</evidence>
<dbReference type="PROSITE" id="PS00867">
    <property type="entry name" value="CPSASE_2"/>
    <property type="match status" value="1"/>
</dbReference>
<evidence type="ECO:0000256" key="5">
    <source>
        <dbReference type="ARBA" id="ARBA00023267"/>
    </source>
</evidence>
<dbReference type="Pfam" id="PF02786">
    <property type="entry name" value="CPSase_L_D2"/>
    <property type="match status" value="1"/>
</dbReference>
<dbReference type="EMBL" id="CP117411">
    <property type="protein sequence ID" value="WCT73043.1"/>
    <property type="molecule type" value="Genomic_DNA"/>
</dbReference>
<evidence type="ECO:0000256" key="6">
    <source>
        <dbReference type="PROSITE-ProRule" id="PRU00409"/>
    </source>
</evidence>
<feature type="domain" description="Biotin carboxylation" evidence="9">
    <location>
        <begin position="1"/>
        <end position="449"/>
    </location>
</feature>
<dbReference type="RefSeq" id="WP_273687017.1">
    <property type="nucleotide sequence ID" value="NZ_CP117411.1"/>
</dbReference>
<dbReference type="InterPro" id="IPR011053">
    <property type="entry name" value="Single_hybrid_motif"/>
</dbReference>
<dbReference type="PROSITE" id="PS00188">
    <property type="entry name" value="BIOTIN"/>
    <property type="match status" value="1"/>
</dbReference>
<dbReference type="PANTHER" id="PTHR18866">
    <property type="entry name" value="CARBOXYLASE:PYRUVATE/ACETYL-COA/PROPIONYL-COA CARBOXYLASE"/>
    <property type="match status" value="1"/>
</dbReference>
<dbReference type="SUPFAM" id="SSF56059">
    <property type="entry name" value="Glutathione synthetase ATP-binding domain-like"/>
    <property type="match status" value="1"/>
</dbReference>
<evidence type="ECO:0000259" key="9">
    <source>
        <dbReference type="PROSITE" id="PS50979"/>
    </source>
</evidence>
<dbReference type="InterPro" id="IPR005482">
    <property type="entry name" value="Biotin_COase_C"/>
</dbReference>
<evidence type="ECO:0000256" key="4">
    <source>
        <dbReference type="ARBA" id="ARBA00022840"/>
    </source>
</evidence>
<dbReference type="SUPFAM" id="SSF52440">
    <property type="entry name" value="PreATP-grasp domain"/>
    <property type="match status" value="1"/>
</dbReference>
<feature type="domain" description="ATP-grasp" evidence="8">
    <location>
        <begin position="120"/>
        <end position="322"/>
    </location>
</feature>
<dbReference type="Gene3D" id="3.30.470.20">
    <property type="entry name" value="ATP-grasp fold, B domain"/>
    <property type="match status" value="1"/>
</dbReference>
<evidence type="ECO:0000259" key="7">
    <source>
        <dbReference type="PROSITE" id="PS50968"/>
    </source>
</evidence>
<evidence type="ECO:0000313" key="11">
    <source>
        <dbReference type="Proteomes" id="UP001220395"/>
    </source>
</evidence>
<dbReference type="InterPro" id="IPR011764">
    <property type="entry name" value="Biotin_carboxylation_dom"/>
</dbReference>
<evidence type="ECO:0000259" key="8">
    <source>
        <dbReference type="PROSITE" id="PS50975"/>
    </source>
</evidence>
<dbReference type="Pfam" id="PF02785">
    <property type="entry name" value="Biotin_carb_C"/>
    <property type="match status" value="1"/>
</dbReference>
<dbReference type="SMART" id="SM00878">
    <property type="entry name" value="Biotin_carb_C"/>
    <property type="match status" value="1"/>
</dbReference>
<proteinExistence type="predicted"/>
<comment type="cofactor">
    <cofactor evidence="1">
        <name>biotin</name>
        <dbReference type="ChEBI" id="CHEBI:57586"/>
    </cofactor>
</comment>
<dbReference type="SUPFAM" id="SSF51246">
    <property type="entry name" value="Rudiment single hybrid motif"/>
    <property type="match status" value="1"/>
</dbReference>
<dbReference type="SUPFAM" id="SSF51230">
    <property type="entry name" value="Single hybrid motif"/>
    <property type="match status" value="1"/>
</dbReference>
<accession>A0ABY7TJF0</accession>
<dbReference type="InterPro" id="IPR001882">
    <property type="entry name" value="Biotin_BS"/>
</dbReference>
<evidence type="ECO:0000256" key="2">
    <source>
        <dbReference type="ARBA" id="ARBA00022598"/>
    </source>
</evidence>
<dbReference type="PROSITE" id="PS50975">
    <property type="entry name" value="ATP_GRASP"/>
    <property type="match status" value="1"/>
</dbReference>
<evidence type="ECO:0000313" key="10">
    <source>
        <dbReference type="EMBL" id="WCT73043.1"/>
    </source>
</evidence>
<dbReference type="Proteomes" id="UP001220395">
    <property type="component" value="Chromosome"/>
</dbReference>
<dbReference type="PROSITE" id="PS50968">
    <property type="entry name" value="BIOTINYL_LIPOYL"/>
    <property type="match status" value="1"/>
</dbReference>
<dbReference type="InterPro" id="IPR050856">
    <property type="entry name" value="Biotin_carboxylase_complex"/>
</dbReference>
<dbReference type="InterPro" id="IPR005481">
    <property type="entry name" value="BC-like_N"/>
</dbReference>
<dbReference type="Gene3D" id="2.40.50.100">
    <property type="match status" value="1"/>
</dbReference>
<keyword evidence="2" id="KW-0436">Ligase</keyword>
<dbReference type="PANTHER" id="PTHR18866:SF33">
    <property type="entry name" value="METHYLCROTONOYL-COA CARBOXYLASE SUBUNIT ALPHA, MITOCHONDRIAL-RELATED"/>
    <property type="match status" value="1"/>
</dbReference>
<dbReference type="Pfam" id="PF00364">
    <property type="entry name" value="Biotin_lipoyl"/>
    <property type="match status" value="1"/>
</dbReference>
<organism evidence="10 11">
    <name type="scientific">Sphingomonas naphthae</name>
    <dbReference type="NCBI Taxonomy" id="1813468"/>
    <lineage>
        <taxon>Bacteria</taxon>
        <taxon>Pseudomonadati</taxon>
        <taxon>Pseudomonadota</taxon>
        <taxon>Alphaproteobacteria</taxon>
        <taxon>Sphingomonadales</taxon>
        <taxon>Sphingomonadaceae</taxon>
        <taxon>Sphingomonas</taxon>
    </lineage>
</organism>
<dbReference type="Pfam" id="PF00289">
    <property type="entry name" value="Biotin_carb_N"/>
    <property type="match status" value="1"/>
</dbReference>
<gene>
    <name evidence="10" type="ORF">PQ455_15620</name>
</gene>
<evidence type="ECO:0000256" key="3">
    <source>
        <dbReference type="ARBA" id="ARBA00022741"/>
    </source>
</evidence>
<sequence length="613" mass="64739">MIRSLLIANRGEIACRVIRTARRLGIRTVAVYSDADAQALHVRSADEAVHIGPSPVRESYLLGDRIIAAAKATGAEAIHPGYGFLSENAAFAQAVLDAGLIWVGPNPASITAMGLKDAAKKLMQEAGVPTTPGYLGEDQSEARLKAEADAIGYPVLIKAVAGGGGKGMRKVDDAADFLDALASCQREAASSFGNEQVLLEKWVTNPRHIEVQVFGDTHGNVVHLFERDCSLQRRHQKVIEEAPAPGMDAETRAAVCRAAVDAARAVDYVGAGTIEFIADGSEGLRADRIWFMEMNTRLQVEHPVTEEITGQDLVEWQLRVASGEPLPKAQDELSITGWAMETRLYAEDPAKGFLPSIGTLERFDIGPSYRTDTGVEQGAEISPFYDPMIAKLIAWGPDRDAARRKLAATLEATAIWPLKTNAGFLVKALHHPAFAEARLDTGLIAREGDALLPDATPSAAALARGAATLAAPGRIGGFRLNAAPRNEGRFLLDGEAVTVAVAPSDATNVATSAIVAEAGQVWQLLPWRAGGAGKADASDGAILSPMPGRIIAVAVTQGETVTKGQKLLTLEAMKMEHSLLAPFDGVVATLNAGEGGQVSEGTVLVKIEPAEAA</sequence>
<dbReference type="InterPro" id="IPR005479">
    <property type="entry name" value="CPAse_ATP-bd"/>
</dbReference>
<feature type="domain" description="Lipoyl-binding" evidence="7">
    <location>
        <begin position="532"/>
        <end position="608"/>
    </location>
</feature>
<protein>
    <submittedName>
        <fullName evidence="10">Acetyl/propionyl/methylcrotonyl-CoA carboxylase subunit alpha</fullName>
    </submittedName>
</protein>
<dbReference type="InterPro" id="IPR011054">
    <property type="entry name" value="Rudment_hybrid_motif"/>
</dbReference>
<keyword evidence="3 6" id="KW-0547">Nucleotide-binding</keyword>
<dbReference type="CDD" id="cd06850">
    <property type="entry name" value="biotinyl_domain"/>
    <property type="match status" value="1"/>
</dbReference>